<protein>
    <submittedName>
        <fullName evidence="2">Uncharacterized protein</fullName>
    </submittedName>
</protein>
<gene>
    <name evidence="2" type="ORF">FBZ93_103224</name>
</gene>
<dbReference type="SUPFAM" id="SSF63825">
    <property type="entry name" value="YWTD domain"/>
    <property type="match status" value="1"/>
</dbReference>
<evidence type="ECO:0000313" key="3">
    <source>
        <dbReference type="Proteomes" id="UP000321304"/>
    </source>
</evidence>
<dbReference type="InterPro" id="IPR011049">
    <property type="entry name" value="Serralysin-like_metalloprot_C"/>
</dbReference>
<feature type="compositionally biased region" description="Low complexity" evidence="1">
    <location>
        <begin position="66"/>
        <end position="117"/>
    </location>
</feature>
<feature type="region of interest" description="Disordered" evidence="1">
    <location>
        <begin position="57"/>
        <end position="142"/>
    </location>
</feature>
<organism evidence="2 3">
    <name type="scientific">Bradyrhizobium macuxiense</name>
    <dbReference type="NCBI Taxonomy" id="1755647"/>
    <lineage>
        <taxon>Bacteria</taxon>
        <taxon>Pseudomonadati</taxon>
        <taxon>Pseudomonadota</taxon>
        <taxon>Alphaproteobacteria</taxon>
        <taxon>Hyphomicrobiales</taxon>
        <taxon>Nitrobacteraceae</taxon>
        <taxon>Bradyrhizobium</taxon>
    </lineage>
</organism>
<evidence type="ECO:0000256" key="1">
    <source>
        <dbReference type="SAM" id="MobiDB-lite"/>
    </source>
</evidence>
<dbReference type="Gene3D" id="2.150.10.10">
    <property type="entry name" value="Serralysin-like metalloprotease, C-terminal"/>
    <property type="match status" value="1"/>
</dbReference>
<keyword evidence="3" id="KW-1185">Reference proteome</keyword>
<sequence length="629" mass="68436">MNKKIAYGALLIGAIVLVLFAHKIRTATNLLTETLLFSGQRTAVIINRLDAQGQTANTQEQIASKQEQAAGRQEQAAGRQEQAAGRQEQAAGRQEQAAGRQEQAAGKQEQAAGRQEQTASRQEQVASKQEQTSGKQEAAANRLEQTASQLEETAKRLRADLGAAIDQQKRGRRAPDLQGNAISVSLLKSEDGPMTPVSMTKISAQEFLIANYRDVYLFDQDQRTAVPLEIDVELPVWNPTAVFYSAFYDRIFIANYVGGDIIVAQLEHTATGAKLRLTERIADIGIKGAEGVAISRGGRFMGVADYDGNVVSMFERVDDKWILRWKRDLLASHGITIIGDEVFASGQGSIVKLAIETGQELARTANIGSEAIQFATCINEDESTGDLIGSDPMAGVVFTMTKSLQLKDIYGANGPTFANLSAPFCAYRDKDAAYVLSTYQDRIVAISKRATTSFEFGSPRWKYIADQSRFRYPFVASRGSVRFDAPSYQMFDKTVRAAYGALAASDGTLLMMPGRGDLFGGEWPFYATGIASDPNWLVIVSNSSPSAILYNRKTGALGGVTIGEWDCWAQASEILCPSRRYTIGELAAAGGMLDREEEAKMAGGWIGSAIPLLKYWAEWSPARPAEASH</sequence>
<evidence type="ECO:0000313" key="2">
    <source>
        <dbReference type="EMBL" id="TWC05212.1"/>
    </source>
</evidence>
<dbReference type="AlphaFoldDB" id="A0A560MC70"/>
<feature type="compositionally biased region" description="Polar residues" evidence="1">
    <location>
        <begin position="118"/>
        <end position="135"/>
    </location>
</feature>
<comment type="caution">
    <text evidence="2">The sequence shown here is derived from an EMBL/GenBank/DDBJ whole genome shotgun (WGS) entry which is preliminary data.</text>
</comment>
<name>A0A560MC70_9BRAD</name>
<accession>A0A560MC70</accession>
<dbReference type="Proteomes" id="UP000321304">
    <property type="component" value="Unassembled WGS sequence"/>
</dbReference>
<proteinExistence type="predicted"/>
<dbReference type="OrthoDB" id="8175571at2"/>
<dbReference type="RefSeq" id="WP_146985567.1">
    <property type="nucleotide sequence ID" value="NZ_VITY01000003.1"/>
</dbReference>
<reference evidence="2 3" key="1">
    <citation type="submission" date="2019-06" db="EMBL/GenBank/DDBJ databases">
        <title>Genomic Encyclopedia of Type Strains, Phase IV (KMG-V): Genome sequencing to study the core and pangenomes of soil and plant-associated prokaryotes.</title>
        <authorList>
            <person name="Whitman W."/>
        </authorList>
    </citation>
    <scope>NUCLEOTIDE SEQUENCE [LARGE SCALE GENOMIC DNA]</scope>
    <source>
        <strain evidence="2 3">BR 10355</strain>
    </source>
</reference>
<dbReference type="EMBL" id="VITY01000003">
    <property type="protein sequence ID" value="TWC05212.1"/>
    <property type="molecule type" value="Genomic_DNA"/>
</dbReference>